<dbReference type="RefSeq" id="WP_241741610.1">
    <property type="nucleotide sequence ID" value="NZ_BAABKZ010000001.1"/>
</dbReference>
<evidence type="ECO:0000313" key="2">
    <source>
        <dbReference type="EMBL" id="GAA5090785.1"/>
    </source>
</evidence>
<gene>
    <name evidence="2" type="ORF">GCM10025760_16910</name>
</gene>
<evidence type="ECO:0000313" key="3">
    <source>
        <dbReference type="Proteomes" id="UP001501407"/>
    </source>
</evidence>
<name>A0ABP9M3Y4_9MICO</name>
<protein>
    <submittedName>
        <fullName evidence="2">DUF262 domain-containing protein</fullName>
    </submittedName>
</protein>
<feature type="domain" description="GmrSD restriction endonucleases N-terminal" evidence="1">
    <location>
        <begin position="30"/>
        <end position="213"/>
    </location>
</feature>
<proteinExistence type="predicted"/>
<dbReference type="PANTHER" id="PTHR35149">
    <property type="entry name" value="SLL5132 PROTEIN"/>
    <property type="match status" value="1"/>
</dbReference>
<keyword evidence="3" id="KW-1185">Reference proteome</keyword>
<dbReference type="EMBL" id="BAABKZ010000001">
    <property type="protein sequence ID" value="GAA5090785.1"/>
    <property type="molecule type" value="Genomic_DNA"/>
</dbReference>
<organism evidence="2 3">
    <name type="scientific">Microbacterium yannicii</name>
    <dbReference type="NCBI Taxonomy" id="671622"/>
    <lineage>
        <taxon>Bacteria</taxon>
        <taxon>Bacillati</taxon>
        <taxon>Actinomycetota</taxon>
        <taxon>Actinomycetes</taxon>
        <taxon>Micrococcales</taxon>
        <taxon>Microbacteriaceae</taxon>
        <taxon>Microbacterium</taxon>
    </lineage>
</organism>
<dbReference type="InterPro" id="IPR004919">
    <property type="entry name" value="GmrSD_N"/>
</dbReference>
<evidence type="ECO:0000259" key="1">
    <source>
        <dbReference type="Pfam" id="PF03235"/>
    </source>
</evidence>
<dbReference type="Pfam" id="PF03235">
    <property type="entry name" value="GmrSD_N"/>
    <property type="match status" value="1"/>
</dbReference>
<dbReference type="PANTHER" id="PTHR35149:SF2">
    <property type="entry name" value="DUF262 DOMAIN-CONTAINING PROTEIN"/>
    <property type="match status" value="1"/>
</dbReference>
<dbReference type="Proteomes" id="UP001501407">
    <property type="component" value="Unassembled WGS sequence"/>
</dbReference>
<reference evidence="3" key="1">
    <citation type="journal article" date="2019" name="Int. J. Syst. Evol. Microbiol.">
        <title>The Global Catalogue of Microorganisms (GCM) 10K type strain sequencing project: providing services to taxonomists for standard genome sequencing and annotation.</title>
        <authorList>
            <consortium name="The Broad Institute Genomics Platform"/>
            <consortium name="The Broad Institute Genome Sequencing Center for Infectious Disease"/>
            <person name="Wu L."/>
            <person name="Ma J."/>
        </authorList>
    </citation>
    <scope>NUCLEOTIDE SEQUENCE [LARGE SCALE GENOMIC DNA]</scope>
    <source>
        <strain evidence="3">JCM 18959</strain>
    </source>
</reference>
<accession>A0ABP9M3Y4</accession>
<sequence length="585" mass="66325">MHTPPISTGVGLPQETASSALRERYVGDIAERFWVPAYQRGYRWGHEEVERLLDDVWNSDEPSYYLQPVVVKAIPDDDRWELIDGQQRLTTLFLILAYMRNESLQSTPPPYSLDYETRPEMLKYLSDPASIEPGSNIDAFHLAGAYETITAWFEAHGVRRQFVANKLYGYFFERVRIIWYEAPEETDSATVFRRLNVGRIPLTDAELVKALLLSKVESAAPSRGRSFEVAAQWDSIERDLRNPELWAFITAGKRADSTHISLLLDAIVGGPSGRDRPLFHTFETLRPDIELDPLGVWERVLDLHSLITGWYDDRDVFHRVGFLVTAGDHLGQIVAMSVGKTKSEFDAALIGRISEHLSLSEEGVRELNYEGRSAIRSERALLLMNVETVRRQRSSSERYSFHAHAEERWSLEHIHAQSAELLTRQDQWLEWLRLHRAAISAVPSIPAAARESLETEIDVALASPKLVESTFRGIEAKVIAALGESSDVDIHSITNLALLDSGSNSALSNAVFEVKRREILRRDKRGNYIPACTRNVFLKYYTSDADQQLHFWGMADRQAYLEAILDALRPYLLSDLTVEAGAADE</sequence>
<comment type="caution">
    <text evidence="2">The sequence shown here is derived from an EMBL/GenBank/DDBJ whole genome shotgun (WGS) entry which is preliminary data.</text>
</comment>